<feature type="compositionally biased region" description="Polar residues" evidence="1">
    <location>
        <begin position="39"/>
        <end position="50"/>
    </location>
</feature>
<dbReference type="AlphaFoldDB" id="A0AAD6BG91"/>
<feature type="region of interest" description="Disordered" evidence="1">
    <location>
        <begin position="39"/>
        <end position="106"/>
    </location>
</feature>
<comment type="caution">
    <text evidence="2">The sequence shown here is derived from an EMBL/GenBank/DDBJ whole genome shotgun (WGS) entry which is preliminary data.</text>
</comment>
<keyword evidence="3" id="KW-1185">Reference proteome</keyword>
<dbReference type="Proteomes" id="UP001219934">
    <property type="component" value="Unassembled WGS sequence"/>
</dbReference>
<protein>
    <submittedName>
        <fullName evidence="2">Uncharacterized protein</fullName>
    </submittedName>
</protein>
<evidence type="ECO:0000313" key="2">
    <source>
        <dbReference type="EMBL" id="KAJ4942302.1"/>
    </source>
</evidence>
<organism evidence="2 3">
    <name type="scientific">Pogonophryne albipinna</name>
    <dbReference type="NCBI Taxonomy" id="1090488"/>
    <lineage>
        <taxon>Eukaryota</taxon>
        <taxon>Metazoa</taxon>
        <taxon>Chordata</taxon>
        <taxon>Craniata</taxon>
        <taxon>Vertebrata</taxon>
        <taxon>Euteleostomi</taxon>
        <taxon>Actinopterygii</taxon>
        <taxon>Neopterygii</taxon>
        <taxon>Teleostei</taxon>
        <taxon>Neoteleostei</taxon>
        <taxon>Acanthomorphata</taxon>
        <taxon>Eupercaria</taxon>
        <taxon>Perciformes</taxon>
        <taxon>Notothenioidei</taxon>
        <taxon>Pogonophryne</taxon>
    </lineage>
</organism>
<proteinExistence type="predicted"/>
<gene>
    <name evidence="2" type="ORF">JOQ06_012168</name>
</gene>
<dbReference type="EMBL" id="JAPTMU010000006">
    <property type="protein sequence ID" value="KAJ4942302.1"/>
    <property type="molecule type" value="Genomic_DNA"/>
</dbReference>
<sequence length="106" mass="12093">MKEQHQKQLLLTLAEPELLDNAEELETLASLLYYTQHTAATSTQTPNQQPQREKERGKGKEREKGKKEESKGGEGQQREMEERRKRDRSSVGGDAEMRMLRGGPAL</sequence>
<evidence type="ECO:0000256" key="1">
    <source>
        <dbReference type="SAM" id="MobiDB-lite"/>
    </source>
</evidence>
<feature type="compositionally biased region" description="Basic and acidic residues" evidence="1">
    <location>
        <begin position="51"/>
        <end position="84"/>
    </location>
</feature>
<reference evidence="2" key="1">
    <citation type="submission" date="2022-11" db="EMBL/GenBank/DDBJ databases">
        <title>Chromosome-level genome of Pogonophryne albipinna.</title>
        <authorList>
            <person name="Jo E."/>
        </authorList>
    </citation>
    <scope>NUCLEOTIDE SEQUENCE</scope>
    <source>
        <strain evidence="2">SGF0006</strain>
        <tissue evidence="2">Muscle</tissue>
    </source>
</reference>
<name>A0AAD6BG91_9TELE</name>
<evidence type="ECO:0000313" key="3">
    <source>
        <dbReference type="Proteomes" id="UP001219934"/>
    </source>
</evidence>
<accession>A0AAD6BG91</accession>